<evidence type="ECO:0000256" key="1">
    <source>
        <dbReference type="SAM" id="MobiDB-lite"/>
    </source>
</evidence>
<feature type="region of interest" description="Disordered" evidence="1">
    <location>
        <begin position="520"/>
        <end position="594"/>
    </location>
</feature>
<feature type="compositionally biased region" description="Basic and acidic residues" evidence="1">
    <location>
        <begin position="670"/>
        <end position="681"/>
    </location>
</feature>
<organism evidence="2 3">
    <name type="scientific">Chlamydomonas eustigma</name>
    <dbReference type="NCBI Taxonomy" id="1157962"/>
    <lineage>
        <taxon>Eukaryota</taxon>
        <taxon>Viridiplantae</taxon>
        <taxon>Chlorophyta</taxon>
        <taxon>core chlorophytes</taxon>
        <taxon>Chlorophyceae</taxon>
        <taxon>CS clade</taxon>
        <taxon>Chlamydomonadales</taxon>
        <taxon>Chlamydomonadaceae</taxon>
        <taxon>Chlamydomonas</taxon>
    </lineage>
</organism>
<evidence type="ECO:0008006" key="4">
    <source>
        <dbReference type="Google" id="ProtNLM"/>
    </source>
</evidence>
<gene>
    <name evidence="2" type="ORF">CEUSTIGMA_g1610.t1</name>
</gene>
<reference evidence="2 3" key="1">
    <citation type="submission" date="2017-08" db="EMBL/GenBank/DDBJ databases">
        <title>Acidophilic green algal genome provides insights into adaptation to an acidic environment.</title>
        <authorList>
            <person name="Hirooka S."/>
            <person name="Hirose Y."/>
            <person name="Kanesaki Y."/>
            <person name="Higuchi S."/>
            <person name="Fujiwara T."/>
            <person name="Onuma R."/>
            <person name="Era A."/>
            <person name="Ohbayashi R."/>
            <person name="Uzuka A."/>
            <person name="Nozaki H."/>
            <person name="Yoshikawa H."/>
            <person name="Miyagishima S.Y."/>
        </authorList>
    </citation>
    <scope>NUCLEOTIDE SEQUENCE [LARGE SCALE GENOMIC DNA]</scope>
    <source>
        <strain evidence="2 3">NIES-2499</strain>
    </source>
</reference>
<sequence length="1238" mass="136381">MASNHLRILCKRILSADSYIFCNFFTYRVLNSCKYALKNTLPPLNSNNFFAWRAYPSELFLSKENVRHFSIKRKSSIRNLPHDTSSRKLQKQRPPHWVSEDKVEGALLTFKLVRCNSLTELEELVESRKSAMNTKHIAAFAAKVTELGAISDPATTRRLLSLYCPLLLNCKEEWTFREIAEVLNAHGRVRLTPNSALETALIAPLLQESSDVSPLLMKEGMSGSSTQLRHATSEDLARLASALSMIRRADRETWQALSKACARRMSKFDPRSLASLLRAFSEVQEFEAASLFLEAAAKHALSFLADFSPRDLTHTMLALARLGYKEQDFYAHACDEVRRQITAYTPADVHRALSALLVLQLRQNKRCIRVLAESVQRGVERFPPSMLAEMPSLFQRLGWDDLVLYKQLANKLLASEYDVIPAPSLISAAVALSGVGLKDHKFFNRMLEKVAKDPSCFTLEEINAILKTTHSAGRHSPNLAIRLITHFQDSSVCSIKTLTLPDWDSLLRAVSLHLQPIISALPPGNDDSRKPIISALPPGNDDSRLPSLKIKETSQASELSHHPSGLRDDSNQDEAGHHQHNTGTAVHPWQEGDKQQVQASLVRRCLDSVGNHLAALCAKHHHQVRRQQQHVGMTAKGSIKSPPSSQGVERSGASIVSEQSRGRSAISPFTDRDARPLSHEPIDRPIGPVVASLLCTYASLGHSHPRLCVEASGLLTSTAGHVSPSRSGLLIAALGELTEGVVDAGGLKVKLREQAKLAATALLHSLRVKWLRRCHQEATSGSGTGGYERRDGEHLMAVLQTPHGRRSNGQDPSDMMLYNHNDRMMTPSALDEGEGEGELSSHGRLPGLGLQPHQAAQMLWGMAQLRMNKLMLQHVLHDLGQGIHTSGSMTSMRTNEEHEDQPVLRKGELSHEHLMHCSFHSLRTAPFQQKGFSSGTEFGSQSPSSTSSSGNDSRPPDHCAKLTRAQALAALQSLEVLQAVHASSGMGGRAPDISFSLRLNLEQTADVGKGTEFQSRPWKRVPADTCNTDADGEESKASRLASQELPLVHDGISMPSAVKDIDMQQQLLAMLQQLKRRNPATFTIPVGDAVHQQIEQVLKGLGIQCYNRVQLPGSYFAADMLLDLTGDESSTPFAGEGEGGPENHVEISDVMRSGTDMRMDNLLSSPKVILLEVVPSTRDGHHVCIRGYHEGRIAHFRRLGYEVLVLPRDTWEVLRASAPGMPSKYMASKLNAIAKQAP</sequence>
<feature type="compositionally biased region" description="Basic and acidic residues" evidence="1">
    <location>
        <begin position="541"/>
        <end position="552"/>
    </location>
</feature>
<protein>
    <recommendedName>
        <fullName evidence="4">RAP domain-containing protein</fullName>
    </recommendedName>
</protein>
<feature type="compositionally biased region" description="Polar residues" evidence="1">
    <location>
        <begin position="930"/>
        <end position="939"/>
    </location>
</feature>
<keyword evidence="3" id="KW-1185">Reference proteome</keyword>
<feature type="region of interest" description="Disordered" evidence="1">
    <location>
        <begin position="1008"/>
        <end position="1036"/>
    </location>
</feature>
<feature type="compositionally biased region" description="Polar residues" evidence="1">
    <location>
        <begin position="641"/>
        <end position="659"/>
    </location>
</feature>
<dbReference type="EMBL" id="BEGY01000006">
    <property type="protein sequence ID" value="GAX74161.1"/>
    <property type="molecule type" value="Genomic_DNA"/>
</dbReference>
<feature type="region of interest" description="Disordered" evidence="1">
    <location>
        <begin position="825"/>
        <end position="849"/>
    </location>
</feature>
<feature type="region of interest" description="Disordered" evidence="1">
    <location>
        <begin position="625"/>
        <end position="681"/>
    </location>
</feature>
<proteinExistence type="predicted"/>
<evidence type="ECO:0000313" key="3">
    <source>
        <dbReference type="Proteomes" id="UP000232323"/>
    </source>
</evidence>
<accession>A0A250WTL9</accession>
<comment type="caution">
    <text evidence="2">The sequence shown here is derived from an EMBL/GenBank/DDBJ whole genome shotgun (WGS) entry which is preliminary data.</text>
</comment>
<feature type="compositionally biased region" description="Basic and acidic residues" evidence="1">
    <location>
        <begin position="559"/>
        <end position="577"/>
    </location>
</feature>
<feature type="region of interest" description="Disordered" evidence="1">
    <location>
        <begin position="930"/>
        <end position="958"/>
    </location>
</feature>
<name>A0A250WTL9_9CHLO</name>
<evidence type="ECO:0000313" key="2">
    <source>
        <dbReference type="EMBL" id="GAX74161.1"/>
    </source>
</evidence>
<dbReference type="OrthoDB" id="10688853at2759"/>
<dbReference type="AlphaFoldDB" id="A0A250WTL9"/>
<dbReference type="Proteomes" id="UP000232323">
    <property type="component" value="Unassembled WGS sequence"/>
</dbReference>
<feature type="compositionally biased region" description="Low complexity" evidence="1">
    <location>
        <begin position="940"/>
        <end position="953"/>
    </location>
</feature>